<evidence type="ECO:0000256" key="3">
    <source>
        <dbReference type="SAM" id="MobiDB-lite"/>
    </source>
</evidence>
<feature type="region of interest" description="Disordered" evidence="3">
    <location>
        <begin position="366"/>
        <end position="390"/>
    </location>
</feature>
<dbReference type="CDD" id="cd19857">
    <property type="entry name" value="DSRM_STAU_rpt1"/>
    <property type="match status" value="1"/>
</dbReference>
<protein>
    <recommendedName>
        <fullName evidence="5">DRBM domain-containing protein</fullName>
    </recommendedName>
</protein>
<feature type="chain" id="PRO_5040409051" description="DRBM domain-containing protein" evidence="4">
    <location>
        <begin position="20"/>
        <end position="545"/>
    </location>
</feature>
<dbReference type="AlphaFoldDB" id="A0A9P0BGE3"/>
<dbReference type="InterPro" id="IPR014720">
    <property type="entry name" value="dsRBD_dom"/>
</dbReference>
<feature type="domain" description="DRBM" evidence="5">
    <location>
        <begin position="281"/>
        <end position="348"/>
    </location>
</feature>
<accession>A0A9P0BGE3</accession>
<dbReference type="GO" id="GO:0003725">
    <property type="term" value="F:double-stranded RNA binding"/>
    <property type="evidence" value="ECO:0007669"/>
    <property type="project" value="TreeGrafter"/>
</dbReference>
<dbReference type="GO" id="GO:0035418">
    <property type="term" value="P:protein localization to synapse"/>
    <property type="evidence" value="ECO:0007669"/>
    <property type="project" value="TreeGrafter"/>
</dbReference>
<dbReference type="Pfam" id="PF00035">
    <property type="entry name" value="dsrm"/>
    <property type="match status" value="3"/>
</dbReference>
<evidence type="ECO:0000256" key="4">
    <source>
        <dbReference type="SAM" id="SignalP"/>
    </source>
</evidence>
<name>A0A9P0BGE3_BRAAE</name>
<evidence type="ECO:0000256" key="1">
    <source>
        <dbReference type="ARBA" id="ARBA00022884"/>
    </source>
</evidence>
<reference evidence="6" key="1">
    <citation type="submission" date="2021-12" db="EMBL/GenBank/DDBJ databases">
        <authorList>
            <person name="King R."/>
        </authorList>
    </citation>
    <scope>NUCLEOTIDE SEQUENCE</scope>
</reference>
<dbReference type="SUPFAM" id="SSF54768">
    <property type="entry name" value="dsRNA-binding domain-like"/>
    <property type="match status" value="3"/>
</dbReference>
<dbReference type="PANTHER" id="PTHR46054:SF3">
    <property type="entry name" value="MATERNAL EFFECT PROTEIN STAUFEN"/>
    <property type="match status" value="1"/>
</dbReference>
<dbReference type="Gene3D" id="3.30.160.20">
    <property type="match status" value="4"/>
</dbReference>
<evidence type="ECO:0000256" key="2">
    <source>
        <dbReference type="PROSITE-ProRule" id="PRU00266"/>
    </source>
</evidence>
<dbReference type="InterPro" id="IPR051740">
    <property type="entry name" value="DRBM-containing_protein"/>
</dbReference>
<dbReference type="Proteomes" id="UP001154078">
    <property type="component" value="Chromosome 7"/>
</dbReference>
<evidence type="ECO:0000313" key="6">
    <source>
        <dbReference type="EMBL" id="CAH0561427.1"/>
    </source>
</evidence>
<dbReference type="PANTHER" id="PTHR46054">
    <property type="entry name" value="MATERNAL EFFECT PROTEIN STAUFEN"/>
    <property type="match status" value="1"/>
</dbReference>
<feature type="signal peptide" evidence="4">
    <location>
        <begin position="1"/>
        <end position="19"/>
    </location>
</feature>
<evidence type="ECO:0000259" key="5">
    <source>
        <dbReference type="PROSITE" id="PS50137"/>
    </source>
</evidence>
<organism evidence="6 7">
    <name type="scientific">Brassicogethes aeneus</name>
    <name type="common">Rape pollen beetle</name>
    <name type="synonym">Meligethes aeneus</name>
    <dbReference type="NCBI Taxonomy" id="1431903"/>
    <lineage>
        <taxon>Eukaryota</taxon>
        <taxon>Metazoa</taxon>
        <taxon>Ecdysozoa</taxon>
        <taxon>Arthropoda</taxon>
        <taxon>Hexapoda</taxon>
        <taxon>Insecta</taxon>
        <taxon>Pterygota</taxon>
        <taxon>Neoptera</taxon>
        <taxon>Endopterygota</taxon>
        <taxon>Coleoptera</taxon>
        <taxon>Polyphaga</taxon>
        <taxon>Cucujiformia</taxon>
        <taxon>Nitidulidae</taxon>
        <taxon>Meligethinae</taxon>
        <taxon>Brassicogethes</taxon>
    </lineage>
</organism>
<dbReference type="GO" id="GO:0003729">
    <property type="term" value="F:mRNA binding"/>
    <property type="evidence" value="ECO:0007669"/>
    <property type="project" value="TreeGrafter"/>
</dbReference>
<dbReference type="GO" id="GO:0043025">
    <property type="term" value="C:neuronal cell body"/>
    <property type="evidence" value="ECO:0007669"/>
    <property type="project" value="TreeGrafter"/>
</dbReference>
<keyword evidence="4" id="KW-0732">Signal</keyword>
<dbReference type="GO" id="GO:0010468">
    <property type="term" value="P:regulation of gene expression"/>
    <property type="evidence" value="ECO:0007669"/>
    <property type="project" value="UniProtKB-ARBA"/>
</dbReference>
<dbReference type="GO" id="GO:0032839">
    <property type="term" value="C:dendrite cytoplasm"/>
    <property type="evidence" value="ECO:0007669"/>
    <property type="project" value="GOC"/>
</dbReference>
<evidence type="ECO:0000313" key="7">
    <source>
        <dbReference type="Proteomes" id="UP001154078"/>
    </source>
</evidence>
<keyword evidence="7" id="KW-1185">Reference proteome</keyword>
<keyword evidence="1 2" id="KW-0694">RNA-binding</keyword>
<feature type="domain" description="DRBM" evidence="5">
    <location>
        <begin position="152"/>
        <end position="254"/>
    </location>
</feature>
<dbReference type="GO" id="GO:0008298">
    <property type="term" value="P:intracellular mRNA localization"/>
    <property type="evidence" value="ECO:0007669"/>
    <property type="project" value="TreeGrafter"/>
</dbReference>
<dbReference type="EMBL" id="OV121138">
    <property type="protein sequence ID" value="CAH0561427.1"/>
    <property type="molecule type" value="Genomic_DNA"/>
</dbReference>
<dbReference type="SMART" id="SM00358">
    <property type="entry name" value="DSRM"/>
    <property type="match status" value="3"/>
</dbReference>
<dbReference type="GO" id="GO:0005886">
    <property type="term" value="C:plasma membrane"/>
    <property type="evidence" value="ECO:0007669"/>
    <property type="project" value="TreeGrafter"/>
</dbReference>
<feature type="domain" description="DRBM" evidence="5">
    <location>
        <begin position="73"/>
        <end position="140"/>
    </location>
</feature>
<dbReference type="GO" id="GO:0010494">
    <property type="term" value="C:cytoplasmic stress granule"/>
    <property type="evidence" value="ECO:0007669"/>
    <property type="project" value="TreeGrafter"/>
</dbReference>
<feature type="region of interest" description="Disordered" evidence="3">
    <location>
        <begin position="406"/>
        <end position="425"/>
    </location>
</feature>
<feature type="compositionally biased region" description="Basic and acidic residues" evidence="3">
    <location>
        <begin position="378"/>
        <end position="390"/>
    </location>
</feature>
<dbReference type="FunFam" id="3.30.160.20:FF:000007">
    <property type="entry name" value="Double-stranded RNA-binding protein Staufen homolog 1"/>
    <property type="match status" value="2"/>
</dbReference>
<proteinExistence type="predicted"/>
<dbReference type="GO" id="GO:0007281">
    <property type="term" value="P:germ cell development"/>
    <property type="evidence" value="ECO:0007669"/>
    <property type="project" value="TreeGrafter"/>
</dbReference>
<sequence>MDIFTIFALFCLSVATNNGLSIQEIKNKFKNNPCIPAYIASSGDSIDIIDDSYIEEKPYHSIGEVLFDKQAQTKLAQLHELAVFNGLKYKYTLIKEEGPAHKKEFTILLKLGEDEYEGTGKSLKAAQKEAASKALQNSVLKHPTPKNINDLTPTVLLNNIANQLGLEVKYEFINPFINQVTQTTEVKPKKSYIQKMNDTLDDQHIKMAKSIDQHHKGPFTVVVTLGNEEFIGTAHTKQEAKHKAATTALESIKINNMHEESPCFKDENGSECRKAKESVKNPISRVYEAAQKNNLVVSFNIVEESGAAHKKEFTTECKLGDFVTFGKGGSKKASKKNAAENMVINLPELVMNEEINNVASVNNNLEKTTKKKNKKNKVNKEENNNIDKNEDGTFLNNIIGSIFGNNDQNEVSSNDNIDNDNENSVDKKNKKITNVKSMQITLLELANSKQFEVNYLDLTSKNDKNEKSYTLLSMAINPTVLCFGEGINPKSSREVVSLLGLKMLNTLGILDVYMENLVVLQNDPSDIPGESISVILSPDPVKKIK</sequence>
<dbReference type="GO" id="GO:0098964">
    <property type="term" value="P:anterograde dendritic transport of messenger ribonucleoprotein complex"/>
    <property type="evidence" value="ECO:0007669"/>
    <property type="project" value="TreeGrafter"/>
</dbReference>
<dbReference type="PROSITE" id="PS50137">
    <property type="entry name" value="DS_RBD"/>
    <property type="match status" value="3"/>
</dbReference>
<gene>
    <name evidence="6" type="ORF">MELIAE_LOCUS10961</name>
</gene>
<dbReference type="OrthoDB" id="10037267at2759"/>